<protein>
    <recommendedName>
        <fullName evidence="5">Extracellular solute-binding protein</fullName>
    </recommendedName>
</protein>
<reference evidence="3 4" key="1">
    <citation type="journal article" date="2019" name="Int. J. Syst. Evol. Microbiol.">
        <title>The Global Catalogue of Microorganisms (GCM) 10K type strain sequencing project: providing services to taxonomists for standard genome sequencing and annotation.</title>
        <authorList>
            <consortium name="The Broad Institute Genomics Platform"/>
            <consortium name="The Broad Institute Genome Sequencing Center for Infectious Disease"/>
            <person name="Wu L."/>
            <person name="Ma J."/>
        </authorList>
    </citation>
    <scope>NUCLEOTIDE SEQUENCE [LARGE SCALE GENOMIC DNA]</scope>
    <source>
        <strain evidence="3 4">JCM 16021</strain>
    </source>
</reference>
<dbReference type="Pfam" id="PF13416">
    <property type="entry name" value="SBP_bac_8"/>
    <property type="match status" value="1"/>
</dbReference>
<dbReference type="PANTHER" id="PTHR43649:SF30">
    <property type="entry name" value="ABC TRANSPORTER SUBSTRATE-BINDING PROTEIN"/>
    <property type="match status" value="1"/>
</dbReference>
<evidence type="ECO:0000313" key="3">
    <source>
        <dbReference type="EMBL" id="GAA2129598.1"/>
    </source>
</evidence>
<evidence type="ECO:0000313" key="4">
    <source>
        <dbReference type="Proteomes" id="UP001500575"/>
    </source>
</evidence>
<feature type="chain" id="PRO_5047125421" description="Extracellular solute-binding protein" evidence="2">
    <location>
        <begin position="25"/>
        <end position="466"/>
    </location>
</feature>
<keyword evidence="2" id="KW-0732">Signal</keyword>
<dbReference type="RefSeq" id="WP_344304740.1">
    <property type="nucleotide sequence ID" value="NZ_BAAAQQ010000013.1"/>
</dbReference>
<name>A0ABN2YPX9_9ACTN</name>
<accession>A0ABN2YPX9</accession>
<dbReference type="PROSITE" id="PS51257">
    <property type="entry name" value="PROKAR_LIPOPROTEIN"/>
    <property type="match status" value="1"/>
</dbReference>
<gene>
    <name evidence="3" type="ORF">GCM10009843_31400</name>
</gene>
<dbReference type="InterPro" id="IPR006059">
    <property type="entry name" value="SBP"/>
</dbReference>
<dbReference type="EMBL" id="BAAAQQ010000013">
    <property type="protein sequence ID" value="GAA2129598.1"/>
    <property type="molecule type" value="Genomic_DNA"/>
</dbReference>
<sequence>MSPRSRVAASSLVCGLLMSSLLVGCTAEGGGEPDPGPTPTTGETSAPAPVARLTFGVFGSEDEVAGYDDMVQQFNGVSDSAQVEVVSWPDHQQAAAALDRDEALPDVFLISRRDLAEFQKEGEVQPVDELLDARGVDFGDGYARDALRAFSLDNRLQCMPYGISPMVIYFNTELIDFARMRERGLQAPGSDEDVEPPRAWTFEQFTAAAEFATRPKRNTRGVSIEASLRGLAPFIVSGDGQIFNDDTDPTSLAFSEESTRAALETTLRLLRNAQVTLSPEQLARRSAVEWFERGKLGMVAGFRDLVPQFRQVQGLEFDVMPIPVIEGSGTIGDITGLCISSQSQHTPEAADFLAHAVSVDSVTRVARAGYLVPANVAVATSDDFLQPGRQPLNSRVFNTAVRDIYIPPLLADWDALEEAIAPMLVELFTADILPPELIDEITTEIDETSRTILAPETVTPSPTPSE</sequence>
<keyword evidence="4" id="KW-1185">Reference proteome</keyword>
<proteinExistence type="predicted"/>
<organism evidence="3 4">
    <name type="scientific">Nocardioides bigeumensis</name>
    <dbReference type="NCBI Taxonomy" id="433657"/>
    <lineage>
        <taxon>Bacteria</taxon>
        <taxon>Bacillati</taxon>
        <taxon>Actinomycetota</taxon>
        <taxon>Actinomycetes</taxon>
        <taxon>Propionibacteriales</taxon>
        <taxon>Nocardioidaceae</taxon>
        <taxon>Nocardioides</taxon>
    </lineage>
</organism>
<evidence type="ECO:0008006" key="5">
    <source>
        <dbReference type="Google" id="ProtNLM"/>
    </source>
</evidence>
<dbReference type="Gene3D" id="3.40.190.10">
    <property type="entry name" value="Periplasmic binding protein-like II"/>
    <property type="match status" value="1"/>
</dbReference>
<dbReference type="SUPFAM" id="SSF53850">
    <property type="entry name" value="Periplasmic binding protein-like II"/>
    <property type="match status" value="1"/>
</dbReference>
<evidence type="ECO:0000256" key="1">
    <source>
        <dbReference type="SAM" id="MobiDB-lite"/>
    </source>
</evidence>
<dbReference type="InterPro" id="IPR050490">
    <property type="entry name" value="Bact_solute-bd_prot1"/>
</dbReference>
<feature type="signal peptide" evidence="2">
    <location>
        <begin position="1"/>
        <end position="24"/>
    </location>
</feature>
<dbReference type="PANTHER" id="PTHR43649">
    <property type="entry name" value="ARABINOSE-BINDING PROTEIN-RELATED"/>
    <property type="match status" value="1"/>
</dbReference>
<feature type="region of interest" description="Disordered" evidence="1">
    <location>
        <begin position="27"/>
        <end position="47"/>
    </location>
</feature>
<evidence type="ECO:0000256" key="2">
    <source>
        <dbReference type="SAM" id="SignalP"/>
    </source>
</evidence>
<comment type="caution">
    <text evidence="3">The sequence shown here is derived from an EMBL/GenBank/DDBJ whole genome shotgun (WGS) entry which is preliminary data.</text>
</comment>
<dbReference type="Proteomes" id="UP001500575">
    <property type="component" value="Unassembled WGS sequence"/>
</dbReference>